<dbReference type="GO" id="GO:0005829">
    <property type="term" value="C:cytosol"/>
    <property type="evidence" value="ECO:0007669"/>
    <property type="project" value="TreeGrafter"/>
</dbReference>
<comment type="function">
    <text evidence="4">Catalyzes the transfer of a formyl group from 10-formyltetrahydrofolate to 5-phospho-ribosyl-glycinamide (GAR), producing 5-phospho-ribosyl-N-formylglycinamide (FGAR) and tetrahydrofolate.</text>
</comment>
<feature type="active site" description="Proton donor" evidence="4">
    <location>
        <position position="108"/>
    </location>
</feature>
<organism evidence="6 7">
    <name type="scientific">Halobacillus salinus</name>
    <dbReference type="NCBI Taxonomy" id="192814"/>
    <lineage>
        <taxon>Bacteria</taxon>
        <taxon>Bacillati</taxon>
        <taxon>Bacillota</taxon>
        <taxon>Bacilli</taxon>
        <taxon>Bacillales</taxon>
        <taxon>Bacillaceae</taxon>
        <taxon>Halobacillus</taxon>
    </lineage>
</organism>
<dbReference type="PANTHER" id="PTHR43369">
    <property type="entry name" value="PHOSPHORIBOSYLGLYCINAMIDE FORMYLTRANSFERASE"/>
    <property type="match status" value="1"/>
</dbReference>
<proteinExistence type="inferred from homology"/>
<dbReference type="EMBL" id="SRJC01000008">
    <property type="protein sequence ID" value="TGB01142.1"/>
    <property type="molecule type" value="Genomic_DNA"/>
</dbReference>
<dbReference type="Gene3D" id="3.40.50.170">
    <property type="entry name" value="Formyl transferase, N-terminal domain"/>
    <property type="match status" value="1"/>
</dbReference>
<comment type="caution">
    <text evidence="6">The sequence shown here is derived from an EMBL/GenBank/DDBJ whole genome shotgun (WGS) entry which is preliminary data.</text>
</comment>
<protein>
    <recommendedName>
        <fullName evidence="4">Phosphoribosylglycinamide formyltransferase</fullName>
        <ecNumber evidence="4">2.1.2.2</ecNumber>
    </recommendedName>
    <alternativeName>
        <fullName evidence="4">5'-phosphoribosylglycinamide transformylase</fullName>
    </alternativeName>
    <alternativeName>
        <fullName evidence="4">GAR transformylase</fullName>
        <shortName evidence="4">GART</shortName>
    </alternativeName>
</protein>
<feature type="site" description="Raises pKa of active site His" evidence="4">
    <location>
        <position position="144"/>
    </location>
</feature>
<dbReference type="GO" id="GO:0006189">
    <property type="term" value="P:'de novo' IMP biosynthetic process"/>
    <property type="evidence" value="ECO:0007669"/>
    <property type="project" value="UniProtKB-UniRule"/>
</dbReference>
<keyword evidence="7" id="KW-1185">Reference proteome</keyword>
<dbReference type="Proteomes" id="UP000297982">
    <property type="component" value="Unassembled WGS sequence"/>
</dbReference>
<dbReference type="PANTHER" id="PTHR43369:SF2">
    <property type="entry name" value="PHOSPHORIBOSYLGLYCINAMIDE FORMYLTRANSFERASE"/>
    <property type="match status" value="1"/>
</dbReference>
<keyword evidence="2 4" id="KW-0808">Transferase</keyword>
<name>A0A4Z0GW01_9BACI</name>
<gene>
    <name evidence="4 6" type="primary">purN</name>
    <name evidence="6" type="ORF">E4663_18015</name>
</gene>
<accession>A0A4Z0GW01</accession>
<dbReference type="STRING" id="192814.GCA_900166575_00187"/>
<reference evidence="6 7" key="1">
    <citation type="journal article" date="2003" name="Int. J. Syst. Evol. Microbiol.">
        <title>Halobacillus salinus sp. nov., isolated from a salt lake on the coast of the East Sea in Korea.</title>
        <authorList>
            <person name="Yoon J.H."/>
            <person name="Kang K.H."/>
            <person name="Park Y.H."/>
        </authorList>
    </citation>
    <scope>NUCLEOTIDE SEQUENCE [LARGE SCALE GENOMIC DNA]</scope>
    <source>
        <strain evidence="6 7">HSL-3</strain>
    </source>
</reference>
<evidence type="ECO:0000256" key="3">
    <source>
        <dbReference type="ARBA" id="ARBA00022755"/>
    </source>
</evidence>
<evidence type="ECO:0000313" key="6">
    <source>
        <dbReference type="EMBL" id="TGB01142.1"/>
    </source>
</evidence>
<feature type="binding site" evidence="4">
    <location>
        <begin position="89"/>
        <end position="92"/>
    </location>
    <ligand>
        <name>(6R)-10-formyltetrahydrofolate</name>
        <dbReference type="ChEBI" id="CHEBI:195366"/>
    </ligand>
</feature>
<dbReference type="OrthoDB" id="9806170at2"/>
<evidence type="ECO:0000259" key="5">
    <source>
        <dbReference type="Pfam" id="PF00551"/>
    </source>
</evidence>
<dbReference type="GO" id="GO:0004644">
    <property type="term" value="F:phosphoribosylglycinamide formyltransferase activity"/>
    <property type="evidence" value="ECO:0007669"/>
    <property type="project" value="UniProtKB-UniRule"/>
</dbReference>
<evidence type="ECO:0000256" key="2">
    <source>
        <dbReference type="ARBA" id="ARBA00022679"/>
    </source>
</evidence>
<dbReference type="RefSeq" id="WP_079480827.1">
    <property type="nucleotide sequence ID" value="NZ_FVYZ01000004.1"/>
</dbReference>
<dbReference type="InterPro" id="IPR004607">
    <property type="entry name" value="GART"/>
</dbReference>
<dbReference type="NCBIfam" id="TIGR00639">
    <property type="entry name" value="PurN"/>
    <property type="match status" value="1"/>
</dbReference>
<dbReference type="InterPro" id="IPR002376">
    <property type="entry name" value="Formyl_transf_N"/>
</dbReference>
<evidence type="ECO:0000256" key="4">
    <source>
        <dbReference type="HAMAP-Rule" id="MF_01930"/>
    </source>
</evidence>
<dbReference type="SUPFAM" id="SSF53328">
    <property type="entry name" value="Formyltransferase"/>
    <property type="match status" value="1"/>
</dbReference>
<evidence type="ECO:0000256" key="1">
    <source>
        <dbReference type="ARBA" id="ARBA00005054"/>
    </source>
</evidence>
<comment type="catalytic activity">
    <reaction evidence="4">
        <text>N(1)-(5-phospho-beta-D-ribosyl)glycinamide + (6R)-10-formyltetrahydrofolate = N(2)-formyl-N(1)-(5-phospho-beta-D-ribosyl)glycinamide + (6S)-5,6,7,8-tetrahydrofolate + H(+)</text>
        <dbReference type="Rhea" id="RHEA:15053"/>
        <dbReference type="ChEBI" id="CHEBI:15378"/>
        <dbReference type="ChEBI" id="CHEBI:57453"/>
        <dbReference type="ChEBI" id="CHEBI:143788"/>
        <dbReference type="ChEBI" id="CHEBI:147286"/>
        <dbReference type="ChEBI" id="CHEBI:195366"/>
        <dbReference type="EC" id="2.1.2.2"/>
    </reaction>
</comment>
<keyword evidence="3 4" id="KW-0658">Purine biosynthesis</keyword>
<sequence length="191" mass="21102">MNLAVFASGTGSNFDAILQAIKEGTLDANVSLLVCDKIEAPVVQKAQRHHIDTVVFNSKCYESKAAYEEVLLKDLQSRGIDYIILAGFMRLIGPTLLEAYEHRILNIHPSLLPAFPGKDAIGQALDKKVKVTGVTVHFVDNGMDTGPIIEQEAVRVEPDDTREAVQKKIQAVEHKLYPRVIQSLPVKEESQ</sequence>
<feature type="binding site" evidence="4">
    <location>
        <position position="106"/>
    </location>
    <ligand>
        <name>(6R)-10-formyltetrahydrofolate</name>
        <dbReference type="ChEBI" id="CHEBI:195366"/>
    </ligand>
</feature>
<dbReference type="EC" id="2.1.2.2" evidence="4"/>
<dbReference type="AlphaFoldDB" id="A0A4Z0GW01"/>
<dbReference type="CDD" id="cd08645">
    <property type="entry name" value="FMT_core_GART"/>
    <property type="match status" value="1"/>
</dbReference>
<evidence type="ECO:0000313" key="7">
    <source>
        <dbReference type="Proteomes" id="UP000297982"/>
    </source>
</evidence>
<dbReference type="UniPathway" id="UPA00074">
    <property type="reaction ID" value="UER00126"/>
</dbReference>
<comment type="similarity">
    <text evidence="4">Belongs to the GART family.</text>
</comment>
<feature type="binding site" evidence="4">
    <location>
        <position position="64"/>
    </location>
    <ligand>
        <name>(6R)-10-formyltetrahydrofolate</name>
        <dbReference type="ChEBI" id="CHEBI:195366"/>
    </ligand>
</feature>
<dbReference type="FunFam" id="3.40.50.170:FF:000007">
    <property type="entry name" value="Phosphoribosylglycinamide formyltransferase"/>
    <property type="match status" value="1"/>
</dbReference>
<comment type="pathway">
    <text evidence="1 4">Purine metabolism; IMP biosynthesis via de novo pathway; N(2)-formyl-N(1)-(5-phospho-D-ribosyl)glycinamide from N(1)-(5-phospho-D-ribosyl)glycinamide (10-formyl THF route): step 1/1.</text>
</comment>
<dbReference type="InterPro" id="IPR036477">
    <property type="entry name" value="Formyl_transf_N_sf"/>
</dbReference>
<dbReference type="HAMAP" id="MF_01930">
    <property type="entry name" value="PurN"/>
    <property type="match status" value="1"/>
</dbReference>
<feature type="binding site" evidence="4">
    <location>
        <begin position="11"/>
        <end position="13"/>
    </location>
    <ligand>
        <name>N(1)-(5-phospho-beta-D-ribosyl)glycinamide</name>
        <dbReference type="ChEBI" id="CHEBI:143788"/>
    </ligand>
</feature>
<dbReference type="Pfam" id="PF00551">
    <property type="entry name" value="Formyl_trans_N"/>
    <property type="match status" value="1"/>
</dbReference>
<feature type="domain" description="Formyl transferase N-terminal" evidence="5">
    <location>
        <begin position="1"/>
        <end position="181"/>
    </location>
</feature>